<dbReference type="eggNOG" id="COG3189">
    <property type="taxonomic scope" value="Bacteria"/>
</dbReference>
<dbReference type="Proteomes" id="UP000001036">
    <property type="component" value="Chromosome"/>
</dbReference>
<evidence type="ECO:0000313" key="1">
    <source>
        <dbReference type="EMBL" id="ACE83790.1"/>
    </source>
</evidence>
<organism evidence="1 2">
    <name type="scientific">Cellvibrio japonicus (strain Ueda107)</name>
    <name type="common">Pseudomonas fluorescens subsp. cellulosa</name>
    <dbReference type="NCBI Taxonomy" id="498211"/>
    <lineage>
        <taxon>Bacteria</taxon>
        <taxon>Pseudomonadati</taxon>
        <taxon>Pseudomonadota</taxon>
        <taxon>Gammaproteobacteria</taxon>
        <taxon>Cellvibrionales</taxon>
        <taxon>Cellvibrionaceae</taxon>
        <taxon>Cellvibrio</taxon>
    </lineage>
</organism>
<evidence type="ECO:0000313" key="2">
    <source>
        <dbReference type="Proteomes" id="UP000001036"/>
    </source>
</evidence>
<protein>
    <recommendedName>
        <fullName evidence="3">Uroporphyrin-III C-methyltransferase</fullName>
    </recommendedName>
</protein>
<dbReference type="EMBL" id="CP000934">
    <property type="protein sequence ID" value="ACE83790.1"/>
    <property type="molecule type" value="Genomic_DNA"/>
</dbReference>
<dbReference type="Pfam" id="PF22752">
    <property type="entry name" value="DUF488-N3i"/>
    <property type="match status" value="1"/>
</dbReference>
<reference evidence="1 2" key="1">
    <citation type="journal article" date="2008" name="J. Bacteriol.">
        <title>Insights into plant cell wall degradation from the genome sequence of the soil bacterium Cellvibrio japonicus.</title>
        <authorList>
            <person name="Deboy R.T."/>
            <person name="Mongodin E.F."/>
            <person name="Fouts D.E."/>
            <person name="Tailford L.E."/>
            <person name="Khouri H."/>
            <person name="Emerson J.B."/>
            <person name="Mohamoud Y."/>
            <person name="Watkins K."/>
            <person name="Henrissat B."/>
            <person name="Gilbert H.J."/>
            <person name="Nelson K.E."/>
        </authorList>
    </citation>
    <scope>NUCLEOTIDE SEQUENCE [LARGE SCALE GENOMIC DNA]</scope>
    <source>
        <strain evidence="1 2">Ueda107</strain>
    </source>
</reference>
<dbReference type="KEGG" id="cja:CJA_1202"/>
<dbReference type="PANTHER" id="PTHR36849:SF1">
    <property type="entry name" value="CYTOPLASMIC PROTEIN"/>
    <property type="match status" value="1"/>
</dbReference>
<proteinExistence type="predicted"/>
<dbReference type="STRING" id="498211.CJA_1202"/>
<gene>
    <name evidence="1" type="ordered locus">CJA_1202</name>
</gene>
<dbReference type="HOGENOM" id="CLU_137928_0_0_6"/>
<name>B3PC89_CELJU</name>
<accession>B3PC89</accession>
<dbReference type="PANTHER" id="PTHR36849">
    <property type="entry name" value="CYTOPLASMIC PROTEIN-RELATED"/>
    <property type="match status" value="1"/>
</dbReference>
<evidence type="ECO:0008006" key="3">
    <source>
        <dbReference type="Google" id="ProtNLM"/>
    </source>
</evidence>
<dbReference type="InterPro" id="IPR052552">
    <property type="entry name" value="YeaO-like"/>
</dbReference>
<dbReference type="AlphaFoldDB" id="B3PC89"/>
<keyword evidence="2" id="KW-1185">Reference proteome</keyword>
<sequence length="117" mass="13991">MLIHCRRVYDPLLMDGAYRVLVDRVWPRGIRKQTLMLDEWCRELAPSPDLRTWFGHDPKRWRAFCERYYKELEASHNDIRQLLDHCGSRPLLLLYGARDTEHNNAKALQAFIEASFF</sequence>